<feature type="compositionally biased region" description="Basic and acidic residues" evidence="10">
    <location>
        <begin position="18"/>
        <end position="31"/>
    </location>
</feature>
<evidence type="ECO:0000256" key="8">
    <source>
        <dbReference type="ARBA" id="ARBA00076672"/>
    </source>
</evidence>
<feature type="region of interest" description="Disordered" evidence="10">
    <location>
        <begin position="430"/>
        <end position="475"/>
    </location>
</feature>
<proteinExistence type="inferred from homology"/>
<organism evidence="11 12">
    <name type="scientific">Pleomassaria siparia CBS 279.74</name>
    <dbReference type="NCBI Taxonomy" id="1314801"/>
    <lineage>
        <taxon>Eukaryota</taxon>
        <taxon>Fungi</taxon>
        <taxon>Dikarya</taxon>
        <taxon>Ascomycota</taxon>
        <taxon>Pezizomycotina</taxon>
        <taxon>Dothideomycetes</taxon>
        <taxon>Pleosporomycetidae</taxon>
        <taxon>Pleosporales</taxon>
        <taxon>Pleomassariaceae</taxon>
        <taxon>Pleomassaria</taxon>
    </lineage>
</organism>
<dbReference type="Pfam" id="PF05148">
    <property type="entry name" value="Methyltransf_8"/>
    <property type="match status" value="2"/>
</dbReference>
<dbReference type="SUPFAM" id="SSF53335">
    <property type="entry name" value="S-adenosyl-L-methionine-dependent methyltransferases"/>
    <property type="match status" value="1"/>
</dbReference>
<dbReference type="EC" id="2.1.1.-" evidence="9"/>
<dbReference type="AlphaFoldDB" id="A0A6G1JYV1"/>
<dbReference type="GO" id="GO:0005730">
    <property type="term" value="C:nucleolus"/>
    <property type="evidence" value="ECO:0007669"/>
    <property type="project" value="UniProtKB-SubCell"/>
</dbReference>
<keyword evidence="4 9" id="KW-0489">Methyltransferase</keyword>
<evidence type="ECO:0000256" key="5">
    <source>
        <dbReference type="ARBA" id="ARBA00022679"/>
    </source>
</evidence>
<reference evidence="11" key="1">
    <citation type="journal article" date="2020" name="Stud. Mycol.">
        <title>101 Dothideomycetes genomes: a test case for predicting lifestyles and emergence of pathogens.</title>
        <authorList>
            <person name="Haridas S."/>
            <person name="Albert R."/>
            <person name="Binder M."/>
            <person name="Bloem J."/>
            <person name="Labutti K."/>
            <person name="Salamov A."/>
            <person name="Andreopoulos B."/>
            <person name="Baker S."/>
            <person name="Barry K."/>
            <person name="Bills G."/>
            <person name="Bluhm B."/>
            <person name="Cannon C."/>
            <person name="Castanera R."/>
            <person name="Culley D."/>
            <person name="Daum C."/>
            <person name="Ezra D."/>
            <person name="Gonzalez J."/>
            <person name="Henrissat B."/>
            <person name="Kuo A."/>
            <person name="Liang C."/>
            <person name="Lipzen A."/>
            <person name="Lutzoni F."/>
            <person name="Magnuson J."/>
            <person name="Mondo S."/>
            <person name="Nolan M."/>
            <person name="Ohm R."/>
            <person name="Pangilinan J."/>
            <person name="Park H.-J."/>
            <person name="Ramirez L."/>
            <person name="Alfaro M."/>
            <person name="Sun H."/>
            <person name="Tritt A."/>
            <person name="Yoshinaga Y."/>
            <person name="Zwiers L.-H."/>
            <person name="Turgeon B."/>
            <person name="Goodwin S."/>
            <person name="Spatafora J."/>
            <person name="Crous P."/>
            <person name="Grigoriev I."/>
        </authorList>
    </citation>
    <scope>NUCLEOTIDE SEQUENCE</scope>
    <source>
        <strain evidence="11">CBS 279.74</strain>
    </source>
</reference>
<evidence type="ECO:0000256" key="1">
    <source>
        <dbReference type="ARBA" id="ARBA00004604"/>
    </source>
</evidence>
<feature type="compositionally biased region" description="Basic and acidic residues" evidence="10">
    <location>
        <begin position="448"/>
        <end position="462"/>
    </location>
</feature>
<evidence type="ECO:0000313" key="12">
    <source>
        <dbReference type="Proteomes" id="UP000799428"/>
    </source>
</evidence>
<feature type="compositionally biased region" description="Basic and acidic residues" evidence="10">
    <location>
        <begin position="539"/>
        <end position="557"/>
    </location>
</feature>
<comment type="function">
    <text evidence="9">S-adenosyl-L-methionine-dependent methyltransferase that specifically methylates the N(1) position of adenine in helix 25.1 in 25S rRNA. Required both for ribosomal 40S and 60S subunits biogenesis. Required for efficient pre-rRNA cleavage at site A2.</text>
</comment>
<feature type="compositionally biased region" description="Low complexity" evidence="10">
    <location>
        <begin position="147"/>
        <end position="156"/>
    </location>
</feature>
<evidence type="ECO:0000256" key="2">
    <source>
        <dbReference type="ARBA" id="ARBA00006301"/>
    </source>
</evidence>
<comment type="subcellular location">
    <subcellularLocation>
        <location evidence="1 9">Nucleus</location>
        <location evidence="1 9">Nucleolus</location>
    </subcellularLocation>
</comment>
<evidence type="ECO:0000256" key="10">
    <source>
        <dbReference type="SAM" id="MobiDB-lite"/>
    </source>
</evidence>
<evidence type="ECO:0000256" key="7">
    <source>
        <dbReference type="ARBA" id="ARBA00023242"/>
    </source>
</evidence>
<feature type="region of interest" description="Disordered" evidence="10">
    <location>
        <begin position="1"/>
        <end position="214"/>
    </location>
</feature>
<evidence type="ECO:0000256" key="3">
    <source>
        <dbReference type="ARBA" id="ARBA00022552"/>
    </source>
</evidence>
<feature type="compositionally biased region" description="Basic residues" evidence="10">
    <location>
        <begin position="91"/>
        <end position="101"/>
    </location>
</feature>
<name>A0A6G1JYV1_9PLEO</name>
<dbReference type="PANTHER" id="PTHR12787">
    <property type="entry name" value="RIBOSOMAL RNA-PROCESSING PROTEIN 8"/>
    <property type="match status" value="1"/>
</dbReference>
<keyword evidence="7 9" id="KW-0539">Nucleus</keyword>
<dbReference type="InterPro" id="IPR029063">
    <property type="entry name" value="SAM-dependent_MTases_sf"/>
</dbReference>
<evidence type="ECO:0000256" key="6">
    <source>
        <dbReference type="ARBA" id="ARBA00022691"/>
    </source>
</evidence>
<keyword evidence="6 9" id="KW-0949">S-adenosyl-L-methionine</keyword>
<feature type="region of interest" description="Disordered" evidence="10">
    <location>
        <begin position="279"/>
        <end position="317"/>
    </location>
</feature>
<dbReference type="PANTHER" id="PTHR12787:SF0">
    <property type="entry name" value="RIBOSOMAL RNA-PROCESSING PROTEIN 8"/>
    <property type="match status" value="1"/>
</dbReference>
<keyword evidence="3 9" id="KW-0698">rRNA processing</keyword>
<feature type="compositionally biased region" description="Basic and acidic residues" evidence="10">
    <location>
        <begin position="172"/>
        <end position="185"/>
    </location>
</feature>
<dbReference type="Proteomes" id="UP000799428">
    <property type="component" value="Unassembled WGS sequence"/>
</dbReference>
<evidence type="ECO:0000313" key="11">
    <source>
        <dbReference type="EMBL" id="KAF2705523.1"/>
    </source>
</evidence>
<dbReference type="GO" id="GO:0042273">
    <property type="term" value="P:ribosomal large subunit biogenesis"/>
    <property type="evidence" value="ECO:0007669"/>
    <property type="project" value="TreeGrafter"/>
</dbReference>
<dbReference type="Gene3D" id="1.10.10.2150">
    <property type="entry name" value="Ribosomal RNA-processing protein 8, N-terminal domain"/>
    <property type="match status" value="1"/>
</dbReference>
<keyword evidence="5 9" id="KW-0808">Transferase</keyword>
<feature type="region of interest" description="Disordered" evidence="10">
    <location>
        <begin position="535"/>
        <end position="562"/>
    </location>
</feature>
<gene>
    <name evidence="11" type="ORF">K504DRAFT_460259</name>
</gene>
<evidence type="ECO:0000256" key="4">
    <source>
        <dbReference type="ARBA" id="ARBA00022603"/>
    </source>
</evidence>
<dbReference type="Gene3D" id="3.40.50.150">
    <property type="entry name" value="Vaccinia Virus protein VP39"/>
    <property type="match status" value="1"/>
</dbReference>
<keyword evidence="12" id="KW-1185">Reference proteome</keyword>
<dbReference type="OrthoDB" id="10258825at2759"/>
<dbReference type="FunFam" id="1.10.10.2150:FF:000001">
    <property type="entry name" value="Ribosomal RNA-processing protein 8"/>
    <property type="match status" value="1"/>
</dbReference>
<comment type="similarity">
    <text evidence="2 9">Belongs to the methyltransferase superfamily. RRP8 family.</text>
</comment>
<dbReference type="EMBL" id="MU005778">
    <property type="protein sequence ID" value="KAF2705523.1"/>
    <property type="molecule type" value="Genomic_DNA"/>
</dbReference>
<dbReference type="GO" id="GO:0016433">
    <property type="term" value="F:rRNA (adenine) methyltransferase activity"/>
    <property type="evidence" value="ECO:0007669"/>
    <property type="project" value="TreeGrafter"/>
</dbReference>
<sequence>MFSVPGWNVSAPLTAQIEKPKAKDATSDGKSSKNGKKRKRQQEEQITEGNLGELWNKVAAAEKSATTQGPAATIAEEVEAPAEAPAEAPRKKPRKRSKKKKEPVEGNAQITNSVDADMEDVTTQEDTAAVAEAPIAISEKPAAPQGAEAPTTTTEKPTTDAEKAKRDKKQRKQENRAAKAAEKALLDPPKPIAPTKLTPAVSLIPEPPGLTPMQRSMRTKLASARFRHLNESLYTKPSKESLEIFKETPSMFEDYHRGFAQQVEVWPENPVDGYVSTITARGKARTKDPRKDKKRALDKKGKQGDATDIEPPPRISDIKPLPRNLKGVCTIADLGCGVASLSHTLQPQLKPLNLVLHSFDLAKPTGPSESLVTVADISALPLPDNAVDVAIFCLALMGTNWLDFIDEAWRVLRWRGELWIAEIKSRFGRVGTKSAPGKPPPNSVGLQRKPDKKAAKPKKNEAIAEGAQNSDDETELAERIDGVEAKEGTDVSAFVEVMRKHGFVLDALPEKAKDAIDLSNKMFVKLHFVKAVPPTKGKNAKEGADRPKPGANKDMRMSHGMKGKKYAAVAEVDDKTDEKDAKVLKPCLYKIR</sequence>
<evidence type="ECO:0000256" key="9">
    <source>
        <dbReference type="RuleBase" id="RU365074"/>
    </source>
</evidence>
<dbReference type="InterPro" id="IPR042036">
    <property type="entry name" value="RRP8_N"/>
</dbReference>
<protein>
    <recommendedName>
        <fullName evidence="8 9">Ribosomal RNA-processing protein 8</fullName>
        <ecNumber evidence="9">2.1.1.-</ecNumber>
    </recommendedName>
</protein>
<accession>A0A6G1JYV1</accession>
<dbReference type="InterPro" id="IPR007823">
    <property type="entry name" value="RRP8"/>
</dbReference>